<sequence length="227" mass="24545">MSDTVRQDTLVSLLGGRRGAFDATAPVVVFILTWMLTGNSIAWAAGASLVSAGLLAIVRLRQRQKPRAVILGLLSVAVACLIVLYTGRAQDILLPRIVTNAASALVWAGFIVFRRPLLGLIVGGLLGQKTRWRRDPDLLRAYSAASWVWVAMYALRVAILTPFWNSEKEELAVVAGGVAQVALSWPLLVLCLIVSGWVIRAVLPKHHPGIRHPVDPAEPAEPEKTAP</sequence>
<feature type="transmembrane region" description="Helical" evidence="1">
    <location>
        <begin position="42"/>
        <end position="61"/>
    </location>
</feature>
<feature type="transmembrane region" description="Helical" evidence="1">
    <location>
        <begin position="139"/>
        <end position="163"/>
    </location>
</feature>
<reference evidence="3" key="1">
    <citation type="journal article" date="2019" name="Int. J. Syst. Evol. Microbiol.">
        <title>The Global Catalogue of Microorganisms (GCM) 10K type strain sequencing project: providing services to taxonomists for standard genome sequencing and annotation.</title>
        <authorList>
            <consortium name="The Broad Institute Genomics Platform"/>
            <consortium name="The Broad Institute Genome Sequencing Center for Infectious Disease"/>
            <person name="Wu L."/>
            <person name="Ma J."/>
        </authorList>
    </citation>
    <scope>NUCLEOTIDE SEQUENCE [LARGE SCALE GENOMIC DNA]</scope>
    <source>
        <strain evidence="3">JCM 6238</strain>
    </source>
</reference>
<dbReference type="InterPro" id="IPR016566">
    <property type="entry name" value="UCP010219"/>
</dbReference>
<feature type="transmembrane region" description="Helical" evidence="1">
    <location>
        <begin position="68"/>
        <end position="85"/>
    </location>
</feature>
<evidence type="ECO:0000313" key="2">
    <source>
        <dbReference type="EMBL" id="GAA2321064.1"/>
    </source>
</evidence>
<dbReference type="Proteomes" id="UP001501584">
    <property type="component" value="Unassembled WGS sequence"/>
</dbReference>
<dbReference type="EMBL" id="BAAASX010000001">
    <property type="protein sequence ID" value="GAA2321064.1"/>
    <property type="molecule type" value="Genomic_DNA"/>
</dbReference>
<evidence type="ECO:0000313" key="3">
    <source>
        <dbReference type="Proteomes" id="UP001501584"/>
    </source>
</evidence>
<keyword evidence="1" id="KW-1133">Transmembrane helix</keyword>
<protein>
    <submittedName>
        <fullName evidence="2">DUF3159 domain-containing protein</fullName>
    </submittedName>
</protein>
<dbReference type="Pfam" id="PF11361">
    <property type="entry name" value="DUF3159"/>
    <property type="match status" value="1"/>
</dbReference>
<organism evidence="2 3">
    <name type="scientific">Glycomyces rutgersensis</name>
    <dbReference type="NCBI Taxonomy" id="58115"/>
    <lineage>
        <taxon>Bacteria</taxon>
        <taxon>Bacillati</taxon>
        <taxon>Actinomycetota</taxon>
        <taxon>Actinomycetes</taxon>
        <taxon>Glycomycetales</taxon>
        <taxon>Glycomycetaceae</taxon>
        <taxon>Glycomyces</taxon>
    </lineage>
</organism>
<feature type="transmembrane region" description="Helical" evidence="1">
    <location>
        <begin position="183"/>
        <end position="203"/>
    </location>
</feature>
<accession>A0ABP5S5Y4</accession>
<keyword evidence="1" id="KW-0812">Transmembrane</keyword>
<feature type="transmembrane region" description="Helical" evidence="1">
    <location>
        <begin position="20"/>
        <end position="36"/>
    </location>
</feature>
<keyword evidence="1" id="KW-0472">Membrane</keyword>
<proteinExistence type="predicted"/>
<keyword evidence="3" id="KW-1185">Reference proteome</keyword>
<feature type="transmembrane region" description="Helical" evidence="1">
    <location>
        <begin position="105"/>
        <end position="127"/>
    </location>
</feature>
<evidence type="ECO:0000256" key="1">
    <source>
        <dbReference type="SAM" id="Phobius"/>
    </source>
</evidence>
<comment type="caution">
    <text evidence="2">The sequence shown here is derived from an EMBL/GenBank/DDBJ whole genome shotgun (WGS) entry which is preliminary data.</text>
</comment>
<name>A0ABP5S5Y4_9ACTN</name>
<gene>
    <name evidence="2" type="ORF">GCM10010403_08580</name>
</gene>